<gene>
    <name evidence="1" type="ORF">A6J39_003655</name>
</gene>
<protein>
    <submittedName>
        <fullName evidence="1">Uncharacterized protein</fullName>
    </submittedName>
</protein>
<name>A0AAX0WR33_9GAMM</name>
<dbReference type="GeneID" id="98064759"/>
<dbReference type="Proteomes" id="UP000192511">
    <property type="component" value="Unassembled WGS sequence"/>
</dbReference>
<evidence type="ECO:0000313" key="2">
    <source>
        <dbReference type="Proteomes" id="UP000192511"/>
    </source>
</evidence>
<proteinExistence type="predicted"/>
<organism evidence="1 2">
    <name type="scientific">Legionella anisa</name>
    <dbReference type="NCBI Taxonomy" id="28082"/>
    <lineage>
        <taxon>Bacteria</taxon>
        <taxon>Pseudomonadati</taxon>
        <taxon>Pseudomonadota</taxon>
        <taxon>Gammaproteobacteria</taxon>
        <taxon>Legionellales</taxon>
        <taxon>Legionellaceae</taxon>
        <taxon>Legionella</taxon>
    </lineage>
</organism>
<sequence>MPGDYGFDEISTSEDATAAWESFFGRFFSPEIPTGVDVTFNPNLPKFTPREKPEAKYKHPGFRDKESGLLPLDKDRTLHSDDFDDFLNGNVITIPEHITLTAEGLEEVAQAIELGNFDDESLNQEEHTFYALWLFKQNRISRQQMTTILTRAQIPKEYPPQAFHIFDEFGSFTQEARQLYLPAMKKALFGEQLTEEQIRRFLLLISTAPKSEQVFFISKANPNIISPKDADPNRPAQLGDSMLRNRSWHRVTYKGEPYDLQFSFGLIEALQIARYGVNGAAANRAKMGTVKIDAVKEGVEFYYRPTAISMPGSGVETTTKGIHGYEDTPMPVVTEHDVYHAKVHNTIRPEFNMMLNHMNQIIAKHTKQKWSKTMWELVDREFLDFTYRKMDLNLENGAKLFQELLHRKGKDSAYMFRSDDPPQLSDDGFAIVWNMVNDENNVWKNLYKVDIDRLEYPYDILIKQIKDFKKVLDGMYKNKEEGSHHKHTEILTLKYHFFRVTSTTEFEKISKLLDALGDRLILEKGQKTTDKDQKLVFGKYSKGEDNNLTILKFKNFGKEILIGESSVKDLVPTLVNMQLISMFGAKDTNAVKEELQKVSKEFKSTYHNSAFSKDTLDNSIKTFSSMTDKLDFLEACYEEIIHSKGYTRRHAFADNLFSFFKNPLTTSQREHIILLKEKLDELVAEYQTSNDLSPEKQQELQWYMKNRGSNLALCKTDRLYLHLDSTVPSANKM</sequence>
<dbReference type="RefSeq" id="WP_019234142.1">
    <property type="nucleotide sequence ID" value="NZ_CAAAHR010000002.1"/>
</dbReference>
<keyword evidence="2" id="KW-1185">Reference proteome</keyword>
<dbReference type="EMBL" id="NBTX02000004">
    <property type="protein sequence ID" value="PNL60378.1"/>
    <property type="molecule type" value="Genomic_DNA"/>
</dbReference>
<evidence type="ECO:0000313" key="1">
    <source>
        <dbReference type="EMBL" id="PNL60378.1"/>
    </source>
</evidence>
<reference evidence="1" key="1">
    <citation type="submission" date="2017-12" db="EMBL/GenBank/DDBJ databases">
        <title>FDA dAtabase for Regulatory Grade micrObial Sequences (FDA-ARGOS): Supporting development and validation of Infectious Disease Dx tests.</title>
        <authorList>
            <person name="Kerrigan L."/>
            <person name="Tallon L.J."/>
            <person name="Sadzewicz L."/>
            <person name="Sengamalay N."/>
            <person name="Ott S."/>
            <person name="Godinez A."/>
            <person name="Nagaraj S."/>
            <person name="Vavikolanu K."/>
            <person name="Vyas G."/>
            <person name="Nadendla S."/>
            <person name="Aluvathingal J."/>
            <person name="Sichtig H."/>
        </authorList>
    </citation>
    <scope>NUCLEOTIDE SEQUENCE [LARGE SCALE GENOMIC DNA]</scope>
    <source>
        <strain evidence="1">FDAARGOS_200</strain>
    </source>
</reference>
<dbReference type="AlphaFoldDB" id="A0AAX0WR33"/>
<comment type="caution">
    <text evidence="1">The sequence shown here is derived from an EMBL/GenBank/DDBJ whole genome shotgun (WGS) entry which is preliminary data.</text>
</comment>
<accession>A0AAX0WR33</accession>